<evidence type="ECO:0000313" key="2">
    <source>
        <dbReference type="EMBL" id="KAB8163313.1"/>
    </source>
</evidence>
<dbReference type="AlphaFoldDB" id="A0A5N6A5P1"/>
<feature type="domain" description="Aminoglycoside phosphotransferase" evidence="1">
    <location>
        <begin position="43"/>
        <end position="229"/>
    </location>
</feature>
<reference evidence="2" key="1">
    <citation type="submission" date="2019-10" db="EMBL/GenBank/DDBJ databases">
        <title>Nonomuraea sp. nov., isolated from Phyllanthus amarus.</title>
        <authorList>
            <person name="Klykleung N."/>
            <person name="Tanasupawat S."/>
        </authorList>
    </citation>
    <scope>NUCLEOTIDE SEQUENCE [LARGE SCALE GENOMIC DNA]</scope>
    <source>
        <strain evidence="2">3MP-10</strain>
    </source>
</reference>
<organism evidence="2 3">
    <name type="scientific">Streptomyces mimosae</name>
    <dbReference type="NCBI Taxonomy" id="2586635"/>
    <lineage>
        <taxon>Bacteria</taxon>
        <taxon>Bacillati</taxon>
        <taxon>Actinomycetota</taxon>
        <taxon>Actinomycetes</taxon>
        <taxon>Kitasatosporales</taxon>
        <taxon>Streptomycetaceae</taxon>
        <taxon>Streptomyces</taxon>
    </lineage>
</organism>
<accession>A0A5N6A5P1</accession>
<dbReference type="SUPFAM" id="SSF56112">
    <property type="entry name" value="Protein kinase-like (PK-like)"/>
    <property type="match status" value="1"/>
</dbReference>
<evidence type="ECO:0000313" key="3">
    <source>
        <dbReference type="Proteomes" id="UP000314251"/>
    </source>
</evidence>
<protein>
    <submittedName>
        <fullName evidence="2">Phosphotransferase</fullName>
    </submittedName>
</protein>
<dbReference type="Proteomes" id="UP000314251">
    <property type="component" value="Unassembled WGS sequence"/>
</dbReference>
<comment type="caution">
    <text evidence="2">The sequence shown here is derived from an EMBL/GenBank/DDBJ whole genome shotgun (WGS) entry which is preliminary data.</text>
</comment>
<gene>
    <name evidence="2" type="ORF">FH607_018575</name>
</gene>
<dbReference type="Pfam" id="PF01636">
    <property type="entry name" value="APH"/>
    <property type="match status" value="1"/>
</dbReference>
<dbReference type="InterPro" id="IPR011009">
    <property type="entry name" value="Kinase-like_dom_sf"/>
</dbReference>
<proteinExistence type="predicted"/>
<name>A0A5N6A5P1_9ACTN</name>
<evidence type="ECO:0000259" key="1">
    <source>
        <dbReference type="Pfam" id="PF01636"/>
    </source>
</evidence>
<dbReference type="InterPro" id="IPR002575">
    <property type="entry name" value="Aminoglycoside_PTrfase"/>
</dbReference>
<dbReference type="GO" id="GO:0016740">
    <property type="term" value="F:transferase activity"/>
    <property type="evidence" value="ECO:0007669"/>
    <property type="project" value="UniProtKB-KW"/>
</dbReference>
<dbReference type="Gene3D" id="3.90.1200.10">
    <property type="match status" value="1"/>
</dbReference>
<dbReference type="OrthoDB" id="3676359at2"/>
<keyword evidence="3" id="KW-1185">Reference proteome</keyword>
<dbReference type="EMBL" id="VDLY02000012">
    <property type="protein sequence ID" value="KAB8163313.1"/>
    <property type="molecule type" value="Genomic_DNA"/>
</dbReference>
<sequence length="295" mass="32019">MSATSRRWAPVERLDAARLIGALNERAGTALTWDGACPGGEVGAAYVRWDDGRRSVLKWRPHTRAEELRAGPLAVVEALRETGYPAPATELVAQVEHAAVLVQELLPGAGIERLDDRTLDQALGLNARQAHRLAGRPDVPGVALHLLADGPGYCLHGPLREHGPRAAALERWVRAVGVAFPPRLAGDDAVHKDFHPGNLLAVDGTITGVIDWDGAARGDRRLDLVTLRFGVEGTGADPGVVARLDAVLDGMPEEILRPAWAHMSLRMVDWAIRHFAPGEVSRWLDLAERRMDWPS</sequence>
<dbReference type="RefSeq" id="WP_139670010.1">
    <property type="nucleotide sequence ID" value="NZ_VDLY02000012.1"/>
</dbReference>